<evidence type="ECO:0000313" key="5">
    <source>
        <dbReference type="Proteomes" id="UP000295680"/>
    </source>
</evidence>
<dbReference type="Gene3D" id="3.40.1190.20">
    <property type="match status" value="1"/>
</dbReference>
<keyword evidence="2 4" id="KW-0418">Kinase</keyword>
<dbReference type="SUPFAM" id="SSF53613">
    <property type="entry name" value="Ribokinase-like"/>
    <property type="match status" value="1"/>
</dbReference>
<name>A0A4R2J7N8_9PSEU</name>
<dbReference type="Proteomes" id="UP000295680">
    <property type="component" value="Unassembled WGS sequence"/>
</dbReference>
<dbReference type="EMBL" id="SLWS01000008">
    <property type="protein sequence ID" value="TCO55163.1"/>
    <property type="molecule type" value="Genomic_DNA"/>
</dbReference>
<evidence type="ECO:0000259" key="3">
    <source>
        <dbReference type="Pfam" id="PF00294"/>
    </source>
</evidence>
<dbReference type="InterPro" id="IPR029056">
    <property type="entry name" value="Ribokinase-like"/>
</dbReference>
<accession>A0A4R2J7N8</accession>
<comment type="caution">
    <text evidence="4">The sequence shown here is derived from an EMBL/GenBank/DDBJ whole genome shotgun (WGS) entry which is preliminary data.</text>
</comment>
<dbReference type="PANTHER" id="PTHR10584">
    <property type="entry name" value="SUGAR KINASE"/>
    <property type="match status" value="1"/>
</dbReference>
<keyword evidence="1" id="KW-0808">Transferase</keyword>
<dbReference type="OrthoDB" id="8578462at2"/>
<feature type="domain" description="Carbohydrate kinase PfkB" evidence="3">
    <location>
        <begin position="8"/>
        <end position="269"/>
    </location>
</feature>
<dbReference type="RefSeq" id="WP_132122911.1">
    <property type="nucleotide sequence ID" value="NZ_SLWS01000008.1"/>
</dbReference>
<evidence type="ECO:0000256" key="1">
    <source>
        <dbReference type="ARBA" id="ARBA00022679"/>
    </source>
</evidence>
<evidence type="ECO:0000256" key="2">
    <source>
        <dbReference type="ARBA" id="ARBA00022777"/>
    </source>
</evidence>
<proteinExistence type="predicted"/>
<sequence>MTGRFVHTGQIVADLVMRVDALPPLGGDVLASSFEQHVGGGFNVMAAAARSGADVVYAGSHGSGQFDDLARKALAEEGIILALPPDDNAIGVCFVIVDQTGERTFITSPGAEGRVRPVDVDGDIVYITGYSLTHTINRDALLAWLPSISATVMLDPSPLAASIPAETWRAVLPYVDILSSNAAEAAALSDVDVPIRVRRDGPRGCTIVYNSQTTQVPGFDVYAVDTNGAGDIHCGVLAAELLRGNNILYAAQRANAAAALSVTRHGPATAPTRAEIDKLVH</sequence>
<dbReference type="PANTHER" id="PTHR10584:SF167">
    <property type="entry name" value="PFKB DOMAIN PROTEIN"/>
    <property type="match status" value="1"/>
</dbReference>
<gene>
    <name evidence="4" type="ORF">EV192_108451</name>
</gene>
<dbReference type="GO" id="GO:0016301">
    <property type="term" value="F:kinase activity"/>
    <property type="evidence" value="ECO:0007669"/>
    <property type="project" value="UniProtKB-KW"/>
</dbReference>
<reference evidence="4 5" key="1">
    <citation type="submission" date="2019-03" db="EMBL/GenBank/DDBJ databases">
        <title>Genomic Encyclopedia of Type Strains, Phase IV (KMG-IV): sequencing the most valuable type-strain genomes for metagenomic binning, comparative biology and taxonomic classification.</title>
        <authorList>
            <person name="Goeker M."/>
        </authorList>
    </citation>
    <scope>NUCLEOTIDE SEQUENCE [LARGE SCALE GENOMIC DNA]</scope>
    <source>
        <strain evidence="4 5">DSM 45934</strain>
    </source>
</reference>
<dbReference type="Pfam" id="PF00294">
    <property type="entry name" value="PfkB"/>
    <property type="match status" value="1"/>
</dbReference>
<dbReference type="AlphaFoldDB" id="A0A4R2J7N8"/>
<protein>
    <submittedName>
        <fullName evidence="4">Sugar/nucleoside kinase (Ribokinase family)</fullName>
    </submittedName>
</protein>
<evidence type="ECO:0000313" key="4">
    <source>
        <dbReference type="EMBL" id="TCO55163.1"/>
    </source>
</evidence>
<keyword evidence="5" id="KW-1185">Reference proteome</keyword>
<dbReference type="InterPro" id="IPR011611">
    <property type="entry name" value="PfkB_dom"/>
</dbReference>
<organism evidence="4 5">
    <name type="scientific">Actinocrispum wychmicini</name>
    <dbReference type="NCBI Taxonomy" id="1213861"/>
    <lineage>
        <taxon>Bacteria</taxon>
        <taxon>Bacillati</taxon>
        <taxon>Actinomycetota</taxon>
        <taxon>Actinomycetes</taxon>
        <taxon>Pseudonocardiales</taxon>
        <taxon>Pseudonocardiaceae</taxon>
        <taxon>Actinocrispum</taxon>
    </lineage>
</organism>